<dbReference type="Proteomes" id="UP000250043">
    <property type="component" value="Unassembled WGS sequence"/>
</dbReference>
<feature type="compositionally biased region" description="Polar residues" evidence="1">
    <location>
        <begin position="396"/>
        <end position="414"/>
    </location>
</feature>
<feature type="compositionally biased region" description="Basic and acidic residues" evidence="1">
    <location>
        <begin position="331"/>
        <end position="340"/>
    </location>
</feature>
<feature type="region of interest" description="Disordered" evidence="1">
    <location>
        <begin position="1800"/>
        <end position="1828"/>
    </location>
</feature>
<feature type="region of interest" description="Disordered" evidence="1">
    <location>
        <begin position="824"/>
        <end position="844"/>
    </location>
</feature>
<feature type="compositionally biased region" description="Polar residues" evidence="1">
    <location>
        <begin position="515"/>
        <end position="528"/>
    </location>
</feature>
<feature type="compositionally biased region" description="Polar residues" evidence="1">
    <location>
        <begin position="615"/>
        <end position="631"/>
    </location>
</feature>
<feature type="region of interest" description="Disordered" evidence="1">
    <location>
        <begin position="1879"/>
        <end position="1969"/>
    </location>
</feature>
<feature type="region of interest" description="Disordered" evidence="1">
    <location>
        <begin position="1599"/>
        <end position="1639"/>
    </location>
</feature>
<proteinExistence type="predicted"/>
<feature type="compositionally biased region" description="Low complexity" evidence="1">
    <location>
        <begin position="1626"/>
        <end position="1639"/>
    </location>
</feature>
<feature type="region of interest" description="Disordered" evidence="1">
    <location>
        <begin position="1665"/>
        <end position="1684"/>
    </location>
</feature>
<feature type="region of interest" description="Disordered" evidence="1">
    <location>
        <begin position="1"/>
        <end position="25"/>
    </location>
</feature>
<feature type="compositionally biased region" description="Basic and acidic residues" evidence="1">
    <location>
        <begin position="301"/>
        <end position="322"/>
    </location>
</feature>
<evidence type="ECO:0000256" key="1">
    <source>
        <dbReference type="SAM" id="MobiDB-lite"/>
    </source>
</evidence>
<dbReference type="OrthoDB" id="2563277at2759"/>
<name>A0A8E2B111_9APHY</name>
<feature type="compositionally biased region" description="Low complexity" evidence="1">
    <location>
        <begin position="1959"/>
        <end position="1969"/>
    </location>
</feature>
<feature type="region of interest" description="Disordered" evidence="1">
    <location>
        <begin position="278"/>
        <end position="579"/>
    </location>
</feature>
<feature type="region of interest" description="Disordered" evidence="1">
    <location>
        <begin position="168"/>
        <end position="232"/>
    </location>
</feature>
<feature type="compositionally biased region" description="Basic and acidic residues" evidence="1">
    <location>
        <begin position="174"/>
        <end position="208"/>
    </location>
</feature>
<feature type="compositionally biased region" description="Basic residues" evidence="1">
    <location>
        <begin position="1665"/>
        <end position="1677"/>
    </location>
</feature>
<feature type="region of interest" description="Disordered" evidence="1">
    <location>
        <begin position="999"/>
        <end position="1029"/>
    </location>
</feature>
<feature type="compositionally biased region" description="Polar residues" evidence="1">
    <location>
        <begin position="1924"/>
        <end position="1948"/>
    </location>
</feature>
<feature type="compositionally biased region" description="Basic and acidic residues" evidence="1">
    <location>
        <begin position="466"/>
        <end position="504"/>
    </location>
</feature>
<feature type="compositionally biased region" description="Low complexity" evidence="1">
    <location>
        <begin position="455"/>
        <end position="465"/>
    </location>
</feature>
<dbReference type="EMBL" id="KV722380">
    <property type="protein sequence ID" value="OCH91742.1"/>
    <property type="molecule type" value="Genomic_DNA"/>
</dbReference>
<sequence>MPLLSRAQPLGPSSSPVHLAASPSQTMPTIRLISATPSGTGFASDASTSFSSVAPFASSPLAPKVDSEAPRKRLVPKKKSKLGLLVGNKTKEKASKDFSDIVRRIGGGSTSVGRGGVEIYVDHSEDPELGDLWGTLGEVTNVPSAPKDAKQASTDNLLKVKGDDSQRWWSIGRGRKDSKENKQNKENRDKPQGRSKTPEPFKPADGRARFNSLDSGILLTTPTLREPLEPEGSAARSLLAVPVDSSNGLLTPNALPSGSIAVRAMRSVRSLARMASWAQLSGEKEKEQVEAAPVPTISRPKVKEKTRVKEKKKDKEKESGDARKKKKKQKTEKGRDKEACNKTVRSSGSSFEAGALSPQASPAPPALADETRTLGRKKQSMLGLGLPSTLRIPAARNSTASSGASQAPATTRLSVESAHLMGSATHRPSSIISNGSSLCPPSTVSGASAFETRSARSSSGSVVSVRWDEEGIRNSKEMQRKERSRRSRDGKTTKESRRSSDARRRTPISEIFPEVQTQRTASGSSISPPASVFDRPIVTVEEATADGHSDPSRSPAETPVKRARPRPVSEQLLGRSRPQAICEDSHGVISILDAATNDLASLINRLDLEATPASSANTSPIRLTPFQSGGQESPLKKRAVTMTSPLKTELRESMASISSLRPYAKAQNAAAETVRKSSDVARYVGQQIAPWSELDWQVSPKKEPTKTTVVFKPTHRRTLTPAPDVEPPPVFKPLRPAKPRVVSEVHSSPASRVAIPTATSEKTTPSCRTFGSKTSSKKGSRSSKCSRGSEECTPCPTPLPNRTSGIFRKESAFVLKDGQSAGRISPQARKGLGLSGTLGGSTEPVVDLDDPDSDIPDELQVILAGQSDEDTMSFRPGIPSPRAPPEIPLPVPETSQSLEDHVPTPVFQAQLYDEEANPAELYEGAHEALSEDDTNKCFDFTGEIQKLNESGGSDRRSFVEQVENAFRTPARIELDLGFPDKLGFTGGLLAVPPVPTLPLNLRQPPPEDVAPRSISALEDDSTPLGEPTSQTSVDVSIAVDFTIDSTGYAIEDGDDECKVYTKPVASPGSMRSKASDGQLNVDFKFGGKPTIAQTVLDSSSELEERPLTLSDIIPPLSHTRTLFEWSAIEDDSVLKSIMAKASDLPPFTRSRLDSDSSSKRRVREQSMHDISASSHSRSASDASFTGFESFEEVRRAFEFGRDRPAFYPPPAALPHASHRRDESLFSIASISSYGAIIDSGAMDPFGYGSSRPPSEDMSMSYSVDDTFSFIHRGRQRPRVDSDASSFYFQAPGAQLVQQRRGHRRHESAISVASNAPPVSLYNRSFAGHRRNDSNTSGSSIAHSYAMYGAHGGRAAWARHRHDASVDSVASDFSTRRLGRPGLGDKMFDSDYGMPLTAISGSPNGSFSEEPPNDRTDWDSIMDDDRPYSAEDSLFSKTGHRTSISSESVFGWDGPYAPPNDRLPTTHFRPLSMMSETSSRSPQKEDDTMISMLGGGHVRRRSIGSMIEASPCVRMEKRHAATQPPRSIVQQRVEEPLVQESPKEVRLIEKPSIASTSSYQFGGERMIMARKGLLERQSLEDSALIAQGEDLLASLRSQSMFTRPDPASRSRSSTVTSSSGAETPPLSSSDGSSISGGSQSSIDVGHLQAVLTNATFPIGGVARARARARGTGHRRRISQARASRTSVYETIQEEASILMSSPSPAKSTNPAGTLESSIAIPHDSIVVVDDDGDSGLGGWDDEHGIITMRKYYALRDEAHETVEESKRVWADTPFSLYAVQSFDPPRTRLGIRALLEHSQKTYGPSNEIGPRRIRSRTSSRASPYPLPQAVPISPELVQQSFTAPKSTQKIKPAPSLALRERSLNTTADVASPPPALDALKPFTPFNVPKVPPSPKSAAPPLPTRPRVTSSARRTALGWTKRNPGKSKSSSHNQKENISQPMVITPSETLRLNRPRPRGRPTPARVPVAAA</sequence>
<protein>
    <submittedName>
        <fullName evidence="2">Uncharacterized protein</fullName>
    </submittedName>
</protein>
<feature type="compositionally biased region" description="Polar residues" evidence="1">
    <location>
        <begin position="426"/>
        <end position="446"/>
    </location>
</feature>
<reference evidence="2 3" key="1">
    <citation type="submission" date="2016-07" db="EMBL/GenBank/DDBJ databases">
        <title>Draft genome of the white-rot fungus Obba rivulosa 3A-2.</title>
        <authorList>
            <consortium name="DOE Joint Genome Institute"/>
            <person name="Miettinen O."/>
            <person name="Riley R."/>
            <person name="Acob R."/>
            <person name="Barry K."/>
            <person name="Cullen D."/>
            <person name="De Vries R."/>
            <person name="Hainaut M."/>
            <person name="Hatakka A."/>
            <person name="Henrissat B."/>
            <person name="Hilden K."/>
            <person name="Kuo R."/>
            <person name="Labutti K."/>
            <person name="Lipzen A."/>
            <person name="Makela M.R."/>
            <person name="Sandor L."/>
            <person name="Spatafora J.W."/>
            <person name="Grigoriev I.V."/>
            <person name="Hibbett D.S."/>
        </authorList>
    </citation>
    <scope>NUCLEOTIDE SEQUENCE [LARGE SCALE GENOMIC DNA]</scope>
    <source>
        <strain evidence="2 3">3A-2</strain>
    </source>
</reference>
<feature type="compositionally biased region" description="Low complexity" evidence="1">
    <location>
        <begin position="1171"/>
        <end position="1180"/>
    </location>
</feature>
<feature type="region of interest" description="Disordered" evidence="1">
    <location>
        <begin position="140"/>
        <end position="159"/>
    </location>
</feature>
<evidence type="ECO:0000313" key="3">
    <source>
        <dbReference type="Proteomes" id="UP000250043"/>
    </source>
</evidence>
<feature type="region of interest" description="Disordered" evidence="1">
    <location>
        <begin position="615"/>
        <end position="637"/>
    </location>
</feature>
<organism evidence="2 3">
    <name type="scientific">Obba rivulosa</name>
    <dbReference type="NCBI Taxonomy" id="1052685"/>
    <lineage>
        <taxon>Eukaryota</taxon>
        <taxon>Fungi</taxon>
        <taxon>Dikarya</taxon>
        <taxon>Basidiomycota</taxon>
        <taxon>Agaricomycotina</taxon>
        <taxon>Agaricomycetes</taxon>
        <taxon>Polyporales</taxon>
        <taxon>Gelatoporiaceae</taxon>
        <taxon>Obba</taxon>
    </lineage>
</organism>
<feature type="compositionally biased region" description="Low complexity" evidence="1">
    <location>
        <begin position="1608"/>
        <end position="1618"/>
    </location>
</feature>
<evidence type="ECO:0000313" key="2">
    <source>
        <dbReference type="EMBL" id="OCH91742.1"/>
    </source>
</evidence>
<feature type="compositionally biased region" description="Polar residues" evidence="1">
    <location>
        <begin position="11"/>
        <end position="25"/>
    </location>
</feature>
<gene>
    <name evidence="2" type="ORF">OBBRIDRAFT_833966</name>
</gene>
<feature type="region of interest" description="Disordered" evidence="1">
    <location>
        <begin position="1148"/>
        <end position="1180"/>
    </location>
</feature>
<feature type="compositionally biased region" description="Pro residues" evidence="1">
    <location>
        <begin position="1888"/>
        <end position="1902"/>
    </location>
</feature>
<accession>A0A8E2B111</accession>
<feature type="compositionally biased region" description="Polar residues" evidence="1">
    <location>
        <begin position="757"/>
        <end position="771"/>
    </location>
</feature>
<feature type="compositionally biased region" description="Basic and acidic residues" evidence="1">
    <location>
        <begin position="1150"/>
        <end position="1167"/>
    </location>
</feature>
<keyword evidence="3" id="KW-1185">Reference proteome</keyword>
<feature type="region of interest" description="Disordered" evidence="1">
    <location>
        <begin position="712"/>
        <end position="797"/>
    </location>
</feature>